<dbReference type="KEGG" id="vg:14011652"/>
<evidence type="ECO:0000313" key="1">
    <source>
        <dbReference type="EMBL" id="AEZ50580.1"/>
    </source>
</evidence>
<dbReference type="Proteomes" id="UP000006298">
    <property type="component" value="Segment"/>
</dbReference>
<name>J9PVD5_9CAUD</name>
<keyword evidence="2" id="KW-1185">Reference proteome</keyword>
<sequence length="102" mass="12083">MIRNPKMLACKFFLLMIEQMKKAGKVNPAEFIDYAIEDWNKRRGDSLAEWEIELVYENFVPLVTLMPEETAIKKATEYMEEVKEQVPTIYKWEVKGYIETSI</sequence>
<gene>
    <name evidence="1" type="ORF">BCD7_0133</name>
</gene>
<dbReference type="RefSeq" id="YP_007005984.1">
    <property type="nucleotide sequence ID" value="NC_019515.1"/>
</dbReference>
<organism evidence="1 2">
    <name type="scientific">Bacillus phage BCD7</name>
    <dbReference type="NCBI Taxonomy" id="1136534"/>
    <lineage>
        <taxon>Viruses</taxon>
        <taxon>Duplodnaviria</taxon>
        <taxon>Heunggongvirae</taxon>
        <taxon>Uroviricota</taxon>
        <taxon>Caudoviricetes</taxon>
        <taxon>Becedseptimavirus</taxon>
        <taxon>Becedseptimavirus BCD7</taxon>
    </lineage>
</organism>
<accession>J9PVD5</accession>
<protein>
    <submittedName>
        <fullName evidence="1">Uncharacterized protein</fullName>
    </submittedName>
</protein>
<dbReference type="EMBL" id="JN712910">
    <property type="protein sequence ID" value="AEZ50580.1"/>
    <property type="molecule type" value="Genomic_DNA"/>
</dbReference>
<proteinExistence type="predicted"/>
<reference evidence="1 2" key="1">
    <citation type="submission" date="2011-09" db="EMBL/GenBank/DDBJ databases">
        <title>Complete Genome Sequence of Bacillus cereus Bacteriophage BCD7.</title>
        <authorList>
            <person name="Lee J.-H."/>
            <person name="Shin H."/>
            <person name="Son B."/>
            <person name="Ryu S."/>
        </authorList>
    </citation>
    <scope>NUCLEOTIDE SEQUENCE [LARGE SCALE GENOMIC DNA]</scope>
</reference>
<evidence type="ECO:0000313" key="2">
    <source>
        <dbReference type="Proteomes" id="UP000006298"/>
    </source>
</evidence>
<dbReference type="GeneID" id="14011652"/>